<evidence type="ECO:0000313" key="2">
    <source>
        <dbReference type="Proteomes" id="UP000325273"/>
    </source>
</evidence>
<accession>A0A5B0GVC8</accession>
<protein>
    <submittedName>
        <fullName evidence="1">Uncharacterized protein</fullName>
    </submittedName>
</protein>
<gene>
    <name evidence="1" type="ORF">FVF58_25105</name>
</gene>
<dbReference type="AlphaFoldDB" id="A0A5B0GVC8"/>
<proteinExistence type="predicted"/>
<evidence type="ECO:0000313" key="1">
    <source>
        <dbReference type="EMBL" id="KAA1006837.1"/>
    </source>
</evidence>
<dbReference type="Proteomes" id="UP000325273">
    <property type="component" value="Unassembled WGS sequence"/>
</dbReference>
<comment type="caution">
    <text evidence="1">The sequence shown here is derived from an EMBL/GenBank/DDBJ whole genome shotgun (WGS) entry which is preliminary data.</text>
</comment>
<dbReference type="EMBL" id="VTUZ01000018">
    <property type="protein sequence ID" value="KAA1006837.1"/>
    <property type="molecule type" value="Genomic_DNA"/>
</dbReference>
<organism evidence="1 2">
    <name type="scientific">Paraburkholderia panacisoli</name>
    <dbReference type="NCBI Taxonomy" id="2603818"/>
    <lineage>
        <taxon>Bacteria</taxon>
        <taxon>Pseudomonadati</taxon>
        <taxon>Pseudomonadota</taxon>
        <taxon>Betaproteobacteria</taxon>
        <taxon>Burkholderiales</taxon>
        <taxon>Burkholderiaceae</taxon>
        <taxon>Paraburkholderia</taxon>
    </lineage>
</organism>
<dbReference type="PROSITE" id="PS51257">
    <property type="entry name" value="PROKAR_LIPOPROTEIN"/>
    <property type="match status" value="1"/>
</dbReference>
<keyword evidence="2" id="KW-1185">Reference proteome</keyword>
<reference evidence="1 2" key="1">
    <citation type="submission" date="2019-08" db="EMBL/GenBank/DDBJ databases">
        <title>Paraburkholderia sp. DCY113.</title>
        <authorList>
            <person name="Kang J."/>
        </authorList>
    </citation>
    <scope>NUCLEOTIDE SEQUENCE [LARGE SCALE GENOMIC DNA]</scope>
    <source>
        <strain evidence="1 2">DCY113</strain>
    </source>
</reference>
<sequence length="186" mass="18934">MVKRRQFIGGLAALGGSYLLTACGGGGEDGSSGTTGAATSKATAHASTASASGTAMPPASSITDSAGAVWTLSGGLLYKNGAVAGGNYNVALALWYNGSIYHQNKSGQFYQWNGSAWVSTIDPRLGSISADGTTLPSAPYIIDKSGSKWTLVNGIVYRNGVAAGPNFNVALVLWYGGKVYHCNKSG</sequence>
<feature type="non-terminal residue" evidence="1">
    <location>
        <position position="186"/>
    </location>
</feature>
<name>A0A5B0GVC8_9BURK</name>